<dbReference type="InterPro" id="IPR051532">
    <property type="entry name" value="Ester_Hydrolysis_Enzymes"/>
</dbReference>
<evidence type="ECO:0000259" key="1">
    <source>
        <dbReference type="Pfam" id="PF13472"/>
    </source>
</evidence>
<proteinExistence type="predicted"/>
<name>A0A2S7T3J8_9FLAO</name>
<evidence type="ECO:0000313" key="2">
    <source>
        <dbReference type="EMBL" id="PQJ14492.1"/>
    </source>
</evidence>
<keyword evidence="3" id="KW-1185">Reference proteome</keyword>
<dbReference type="Proteomes" id="UP000239366">
    <property type="component" value="Unassembled WGS sequence"/>
</dbReference>
<sequence>MRETPGDDPINPEPSVTTIMPLGASRVDGARPIYESYRFELWKDLIDGGWSFDYIGTRDDEANYPAYNSQSFDVDHEGRGGWTSGQIRQNLNGWLQQAGSPDIVLFSSPGGNDALQNLPYQDAMENINAIIDLLQANNPEVIIIIEQMAPGRTDFMNAELTSYFNQLREDIAGLATAQSTSSSPILIVDMATGFTDSLLADDVHYNEAGAIFVADRYYAILEEILSQD</sequence>
<dbReference type="InterPro" id="IPR036514">
    <property type="entry name" value="SGNH_hydro_sf"/>
</dbReference>
<feature type="domain" description="SGNH hydrolase-type esterase" evidence="1">
    <location>
        <begin position="57"/>
        <end position="209"/>
    </location>
</feature>
<dbReference type="Gene3D" id="3.40.50.1110">
    <property type="entry name" value="SGNH hydrolase"/>
    <property type="match status" value="1"/>
</dbReference>
<comment type="caution">
    <text evidence="2">The sequence shown here is derived from an EMBL/GenBank/DDBJ whole genome shotgun (WGS) entry which is preliminary data.</text>
</comment>
<dbReference type="AlphaFoldDB" id="A0A2S7T3J8"/>
<gene>
    <name evidence="2" type="ORF">BST99_00850</name>
</gene>
<dbReference type="PANTHER" id="PTHR30383">
    <property type="entry name" value="THIOESTERASE 1/PROTEASE 1/LYSOPHOSPHOLIPASE L1"/>
    <property type="match status" value="1"/>
</dbReference>
<organism evidence="2 3">
    <name type="scientific">Aureicoccus marinus</name>
    <dbReference type="NCBI Taxonomy" id="754435"/>
    <lineage>
        <taxon>Bacteria</taxon>
        <taxon>Pseudomonadati</taxon>
        <taxon>Bacteroidota</taxon>
        <taxon>Flavobacteriia</taxon>
        <taxon>Flavobacteriales</taxon>
        <taxon>Flavobacteriaceae</taxon>
        <taxon>Aureicoccus</taxon>
    </lineage>
</organism>
<dbReference type="SUPFAM" id="SSF52266">
    <property type="entry name" value="SGNH hydrolase"/>
    <property type="match status" value="1"/>
</dbReference>
<dbReference type="EMBL" id="MQVX01000001">
    <property type="protein sequence ID" value="PQJ14492.1"/>
    <property type="molecule type" value="Genomic_DNA"/>
</dbReference>
<accession>A0A2S7T3J8</accession>
<dbReference type="PANTHER" id="PTHR30383:SF2">
    <property type="entry name" value="CELLULOSE-BINDING PROTEIN"/>
    <property type="match status" value="1"/>
</dbReference>
<protein>
    <recommendedName>
        <fullName evidence="1">SGNH hydrolase-type esterase domain-containing protein</fullName>
    </recommendedName>
</protein>
<evidence type="ECO:0000313" key="3">
    <source>
        <dbReference type="Proteomes" id="UP000239366"/>
    </source>
</evidence>
<dbReference type="Pfam" id="PF13472">
    <property type="entry name" value="Lipase_GDSL_2"/>
    <property type="match status" value="1"/>
</dbReference>
<dbReference type="GO" id="GO:0004622">
    <property type="term" value="F:phosphatidylcholine lysophospholipase activity"/>
    <property type="evidence" value="ECO:0007669"/>
    <property type="project" value="TreeGrafter"/>
</dbReference>
<dbReference type="InterPro" id="IPR013830">
    <property type="entry name" value="SGNH_hydro"/>
</dbReference>
<reference evidence="3" key="1">
    <citation type="submission" date="2016-11" db="EMBL/GenBank/DDBJ databases">
        <title>Trade-off between light-utilization and light-protection in marine flavobacteria.</title>
        <authorList>
            <person name="Kumagai Y."/>
            <person name="Yoshizawa S."/>
            <person name="Kogure K."/>
        </authorList>
    </citation>
    <scope>NUCLEOTIDE SEQUENCE [LARGE SCALE GENOMIC DNA]</scope>
    <source>
        <strain evidence="3">SG-18</strain>
    </source>
</reference>